<organism evidence="1 2">
    <name type="scientific">Janthinobacterium violaceinigrum</name>
    <dbReference type="NCBI Taxonomy" id="2654252"/>
    <lineage>
        <taxon>Bacteria</taxon>
        <taxon>Pseudomonadati</taxon>
        <taxon>Pseudomonadota</taxon>
        <taxon>Betaproteobacteria</taxon>
        <taxon>Burkholderiales</taxon>
        <taxon>Oxalobacteraceae</taxon>
        <taxon>Janthinobacterium</taxon>
    </lineage>
</organism>
<name>A0A6I1HR02_9BURK</name>
<evidence type="ECO:0000313" key="2">
    <source>
        <dbReference type="Proteomes" id="UP000468717"/>
    </source>
</evidence>
<sequence>MDLILLEPGNGELVFGKAPDGESKGGDIDAIWRDAAALRGMGQCIELVSLHQGMKQQVTTDVSNSARTSGRPVITEFTCVKYVDQTSVKLYELCLRAEPLGRGVAQPTRLYIARHTGGKTANLITISLRDALISEIQLQTHPDDMPTEQFKLNFTEILWSHSVQQADDQPGAQHTTGWSLARNRPIAAFTG</sequence>
<proteinExistence type="predicted"/>
<dbReference type="Proteomes" id="UP000468717">
    <property type="component" value="Unassembled WGS sequence"/>
</dbReference>
<dbReference type="EMBL" id="WFLI01000039">
    <property type="protein sequence ID" value="KAB8061094.1"/>
    <property type="molecule type" value="Genomic_DNA"/>
</dbReference>
<dbReference type="AlphaFoldDB" id="A0A6I1HR02"/>
<dbReference type="InterPro" id="IPR053165">
    <property type="entry name" value="HSI-I_assembly_Hcp1"/>
</dbReference>
<dbReference type="SUPFAM" id="SSF141452">
    <property type="entry name" value="Hcp1-like"/>
    <property type="match status" value="1"/>
</dbReference>
<protein>
    <submittedName>
        <fullName evidence="1">Hcp1 family type VI secretion system effector</fullName>
    </submittedName>
</protein>
<comment type="caution">
    <text evidence="1">The sequence shown here is derived from an EMBL/GenBank/DDBJ whole genome shotgun (WGS) entry which is preliminary data.</text>
</comment>
<gene>
    <name evidence="1" type="ORF">GCN75_24155</name>
</gene>
<dbReference type="InterPro" id="IPR008514">
    <property type="entry name" value="T6SS_Hcp"/>
</dbReference>
<dbReference type="Pfam" id="PF05638">
    <property type="entry name" value="T6SS_HCP"/>
    <property type="match status" value="1"/>
</dbReference>
<dbReference type="PANTHER" id="PTHR36152:SF1">
    <property type="entry name" value="UBIQUITIN-LIKE DOMAIN-CONTAINING PROTEIN"/>
    <property type="match status" value="1"/>
</dbReference>
<dbReference type="Gene3D" id="2.30.110.20">
    <property type="entry name" value="Hcp1-like"/>
    <property type="match status" value="1"/>
</dbReference>
<dbReference type="PANTHER" id="PTHR36152">
    <property type="entry name" value="CYTOPLASMIC PROTEIN-RELATED"/>
    <property type="match status" value="1"/>
</dbReference>
<dbReference type="InterPro" id="IPR036624">
    <property type="entry name" value="Hcp1-lik_sf"/>
</dbReference>
<dbReference type="RefSeq" id="WP_152284657.1">
    <property type="nucleotide sequence ID" value="NZ_WFLI01000039.1"/>
</dbReference>
<reference evidence="1 2" key="1">
    <citation type="submission" date="2019-10" db="EMBL/GenBank/DDBJ databases">
        <title>Three novel species isolated from a subtropical stream in China.</title>
        <authorList>
            <person name="Lu H."/>
        </authorList>
    </citation>
    <scope>NUCLEOTIDE SEQUENCE [LARGE SCALE GENOMIC DNA]</scope>
    <source>
        <strain evidence="1 2">FT13W</strain>
    </source>
</reference>
<keyword evidence="2" id="KW-1185">Reference proteome</keyword>
<evidence type="ECO:0000313" key="1">
    <source>
        <dbReference type="EMBL" id="KAB8061094.1"/>
    </source>
</evidence>
<accession>A0A6I1HR02</accession>